<evidence type="ECO:0000313" key="10">
    <source>
        <dbReference type="EMBL" id="CUM95941.1"/>
    </source>
</evidence>
<evidence type="ECO:0000256" key="5">
    <source>
        <dbReference type="ARBA" id="ARBA00021528"/>
    </source>
</evidence>
<reference evidence="10 12" key="1">
    <citation type="submission" date="2015-09" db="EMBL/GenBank/DDBJ databases">
        <authorList>
            <consortium name="Pathogen Informatics"/>
        </authorList>
    </citation>
    <scope>NUCLEOTIDE SEQUENCE [LARGE SCALE GENOMIC DNA]</scope>
    <source>
        <strain evidence="10 12">2789STDY5608868</strain>
    </source>
</reference>
<dbReference type="PANTHER" id="PTHR43356">
    <property type="entry name" value="PHOSPHATE ACETYLTRANSFERASE"/>
    <property type="match status" value="1"/>
</dbReference>
<keyword evidence="7 10" id="KW-0012">Acyltransferase</keyword>
<dbReference type="SUPFAM" id="SSF53659">
    <property type="entry name" value="Isocitrate/Isopropylmalate dehydrogenase-like"/>
    <property type="match status" value="1"/>
</dbReference>
<accession>A0A173T018</accession>
<dbReference type="AlphaFoldDB" id="A0A173T018"/>
<dbReference type="PANTHER" id="PTHR43356:SF3">
    <property type="entry name" value="PHOSPHATE ACETYLTRANSFERASE"/>
    <property type="match status" value="1"/>
</dbReference>
<dbReference type="EC" id="2.3.1.8" evidence="4"/>
<organism evidence="10 12">
    <name type="scientific">Anaerostipes hadrus</name>
    <dbReference type="NCBI Taxonomy" id="649756"/>
    <lineage>
        <taxon>Bacteria</taxon>
        <taxon>Bacillati</taxon>
        <taxon>Bacillota</taxon>
        <taxon>Clostridia</taxon>
        <taxon>Lachnospirales</taxon>
        <taxon>Lachnospiraceae</taxon>
        <taxon>Anaerostipes</taxon>
    </lineage>
</organism>
<dbReference type="Pfam" id="PF01515">
    <property type="entry name" value="PTA_PTB"/>
    <property type="match status" value="1"/>
</dbReference>
<dbReference type="InterPro" id="IPR012147">
    <property type="entry name" value="P_Ac_Bu_trans"/>
</dbReference>
<dbReference type="RefSeq" id="WP_022091634.1">
    <property type="nucleotide sequence ID" value="NZ_BAABYN010000001.1"/>
</dbReference>
<evidence type="ECO:0000256" key="6">
    <source>
        <dbReference type="ARBA" id="ARBA00022679"/>
    </source>
</evidence>
<dbReference type="GO" id="GO:0008959">
    <property type="term" value="F:phosphate acetyltransferase activity"/>
    <property type="evidence" value="ECO:0007669"/>
    <property type="project" value="UniProtKB-EC"/>
</dbReference>
<proteinExistence type="inferred from homology"/>
<dbReference type="NCBIfam" id="TIGR00651">
    <property type="entry name" value="pta"/>
    <property type="match status" value="1"/>
</dbReference>
<comment type="catalytic activity">
    <reaction evidence="1">
        <text>acetyl-CoA + phosphate = acetyl phosphate + CoA</text>
        <dbReference type="Rhea" id="RHEA:19521"/>
        <dbReference type="ChEBI" id="CHEBI:22191"/>
        <dbReference type="ChEBI" id="CHEBI:43474"/>
        <dbReference type="ChEBI" id="CHEBI:57287"/>
        <dbReference type="ChEBI" id="CHEBI:57288"/>
        <dbReference type="EC" id="2.3.1.8"/>
    </reaction>
</comment>
<dbReference type="EMBL" id="CP132968">
    <property type="protein sequence ID" value="WMD15836.1"/>
    <property type="molecule type" value="Genomic_DNA"/>
</dbReference>
<dbReference type="InterPro" id="IPR042112">
    <property type="entry name" value="P_AcTrfase_dom2"/>
</dbReference>
<gene>
    <name evidence="10" type="primary">pta</name>
    <name evidence="10" type="ORF">ERS852425_01708</name>
    <name evidence="11" type="ORF">RBI15_10670</name>
</gene>
<evidence type="ECO:0000256" key="4">
    <source>
        <dbReference type="ARBA" id="ARBA00012707"/>
    </source>
</evidence>
<dbReference type="PIRSF" id="PIRSF000428">
    <property type="entry name" value="P_Ac_trans"/>
    <property type="match status" value="1"/>
</dbReference>
<evidence type="ECO:0000256" key="3">
    <source>
        <dbReference type="ARBA" id="ARBA00005656"/>
    </source>
</evidence>
<dbReference type="Proteomes" id="UP001243496">
    <property type="component" value="Chromosome"/>
</dbReference>
<dbReference type="GeneID" id="92741858"/>
<reference evidence="11" key="2">
    <citation type="submission" date="2023-08" db="EMBL/GenBank/DDBJ databases">
        <title>Complete Genome Sequences of butyrate producing Anaerostipes hadrus strains BA1 and GIF7 isolated from the terminal ileum of a healthy lean male.</title>
        <authorList>
            <person name="Low A."/>
            <person name="Sheludchenko M."/>
            <person name="Cheng H.E."/>
            <person name="Koh X.Q."/>
            <person name="Lee J."/>
        </authorList>
    </citation>
    <scope>NUCLEOTIDE SEQUENCE</scope>
    <source>
        <strain evidence="11">BA1</strain>
    </source>
</reference>
<dbReference type="InterPro" id="IPR002505">
    <property type="entry name" value="PTA_PTB"/>
</dbReference>
<comment type="similarity">
    <text evidence="3">Belongs to the phosphate acetyltransferase and butyryltransferase family.</text>
</comment>
<name>A0A173T018_ANAHA</name>
<comment type="pathway">
    <text evidence="2">Metabolic intermediate biosynthesis; acetyl-CoA biosynthesis; acetyl-CoA from acetate: step 2/2.</text>
</comment>
<dbReference type="InterPro" id="IPR042113">
    <property type="entry name" value="P_AcTrfase_dom1"/>
</dbReference>
<evidence type="ECO:0000313" key="11">
    <source>
        <dbReference type="EMBL" id="WMD15836.1"/>
    </source>
</evidence>
<feature type="domain" description="Phosphate acetyl/butaryl transferase" evidence="9">
    <location>
        <begin position="3"/>
        <end position="327"/>
    </location>
</feature>
<dbReference type="Proteomes" id="UP000095598">
    <property type="component" value="Unassembled WGS sequence"/>
</dbReference>
<evidence type="ECO:0000256" key="7">
    <source>
        <dbReference type="ARBA" id="ARBA00023315"/>
    </source>
</evidence>
<dbReference type="EMBL" id="CYXT01000011">
    <property type="protein sequence ID" value="CUM95941.1"/>
    <property type="molecule type" value="Genomic_DNA"/>
</dbReference>
<sequence length="337" mass="35333">MSVIDEIKNKAKANKKTVVLPETTDMRTLTAAAEVISEEIADIILVGKEDEIKAKAEAEGLDLAKASFVDPENCDHLNTYIESLCEARKSKGLLPEDAKEILLSNPLFFGATMVRVGDADGMVAGAINSSANVLRAALQVVKTAPGTEIVSAFMLMDTQAKDMGENGCFVFADCGLNQNPNPEQLAAIASSSAKTFEQLIGATPRVAMLSHSTCGSAKHDDVTKVVEATNIAKEKYPQYLICGELQLDAAIVPEVAASKAPRSEVAGKANVLVFPDLDAGNIGYKLVQRLGGAQAFGPITQGIAKPVNDLSRGCVASDIVGAVAITCVQAAALEADK</sequence>
<dbReference type="Gene3D" id="3.40.50.10950">
    <property type="match status" value="1"/>
</dbReference>
<dbReference type="InterPro" id="IPR050500">
    <property type="entry name" value="Phos_Acetyltrans/Butyryltrans"/>
</dbReference>
<dbReference type="Gene3D" id="3.40.50.10750">
    <property type="entry name" value="Isocitrate/Isopropylmalate dehydrogenase-like"/>
    <property type="match status" value="1"/>
</dbReference>
<dbReference type="InterPro" id="IPR004614">
    <property type="entry name" value="P_AcTrfase"/>
</dbReference>
<evidence type="ECO:0000256" key="8">
    <source>
        <dbReference type="ARBA" id="ARBA00031108"/>
    </source>
</evidence>
<evidence type="ECO:0000313" key="12">
    <source>
        <dbReference type="Proteomes" id="UP000095598"/>
    </source>
</evidence>
<dbReference type="NCBIfam" id="NF007233">
    <property type="entry name" value="PRK09653.1"/>
    <property type="match status" value="1"/>
</dbReference>
<protein>
    <recommendedName>
        <fullName evidence="5">Phosphate acetyltransferase</fullName>
        <ecNumber evidence="4">2.3.1.8</ecNumber>
    </recommendedName>
    <alternativeName>
        <fullName evidence="8">Phosphotransacetylase</fullName>
    </alternativeName>
</protein>
<keyword evidence="6 10" id="KW-0808">Transferase</keyword>
<evidence type="ECO:0000256" key="1">
    <source>
        <dbReference type="ARBA" id="ARBA00000705"/>
    </source>
</evidence>
<evidence type="ECO:0000259" key="9">
    <source>
        <dbReference type="Pfam" id="PF01515"/>
    </source>
</evidence>
<evidence type="ECO:0000256" key="2">
    <source>
        <dbReference type="ARBA" id="ARBA00004989"/>
    </source>
</evidence>